<dbReference type="Proteomes" id="UP000051999">
    <property type="component" value="Unassembled WGS sequence"/>
</dbReference>
<feature type="transmembrane region" description="Helical" evidence="1">
    <location>
        <begin position="69"/>
        <end position="90"/>
    </location>
</feature>
<accession>A0A0R1RGS5</accession>
<feature type="transmembrane region" description="Helical" evidence="1">
    <location>
        <begin position="36"/>
        <end position="57"/>
    </location>
</feature>
<dbReference type="PANTHER" id="PTHR34989">
    <property type="entry name" value="PROTEIN HDED"/>
    <property type="match status" value="1"/>
</dbReference>
<feature type="transmembrane region" description="Helical" evidence="1">
    <location>
        <begin position="152"/>
        <end position="172"/>
    </location>
</feature>
<keyword evidence="1" id="KW-0812">Transmembrane</keyword>
<dbReference type="InterPro" id="IPR005325">
    <property type="entry name" value="DUF308_memb"/>
</dbReference>
<feature type="transmembrane region" description="Helical" evidence="1">
    <location>
        <begin position="96"/>
        <end position="119"/>
    </location>
</feature>
<keyword evidence="1" id="KW-0472">Membrane</keyword>
<evidence type="ECO:0000313" key="3">
    <source>
        <dbReference type="Proteomes" id="UP000051999"/>
    </source>
</evidence>
<gene>
    <name evidence="2" type="ORF">FD35_GL002251</name>
</gene>
<keyword evidence="1" id="KW-1133">Transmembrane helix</keyword>
<dbReference type="STRING" id="1114972.FD35_GL002251"/>
<dbReference type="Pfam" id="PF03729">
    <property type="entry name" value="DUF308"/>
    <property type="match status" value="2"/>
</dbReference>
<dbReference type="RefSeq" id="WP_017262841.1">
    <property type="nucleotide sequence ID" value="NZ_AUAW01000006.1"/>
</dbReference>
<evidence type="ECO:0000313" key="2">
    <source>
        <dbReference type="EMBL" id="KRL56208.1"/>
    </source>
</evidence>
<dbReference type="PANTHER" id="PTHR34989:SF1">
    <property type="entry name" value="PROTEIN HDED"/>
    <property type="match status" value="1"/>
</dbReference>
<dbReference type="eggNOG" id="COG3247">
    <property type="taxonomic scope" value="Bacteria"/>
</dbReference>
<dbReference type="PATRIC" id="fig|1114972.6.peg.2306"/>
<organism evidence="2 3">
    <name type="scientific">Furfurilactobacillus rossiae DSM 15814</name>
    <dbReference type="NCBI Taxonomy" id="1114972"/>
    <lineage>
        <taxon>Bacteria</taxon>
        <taxon>Bacillati</taxon>
        <taxon>Bacillota</taxon>
        <taxon>Bacilli</taxon>
        <taxon>Lactobacillales</taxon>
        <taxon>Lactobacillaceae</taxon>
        <taxon>Furfurilactobacillus</taxon>
    </lineage>
</organism>
<dbReference type="InterPro" id="IPR052712">
    <property type="entry name" value="Acid_resist_chaperone_HdeD"/>
</dbReference>
<keyword evidence="3" id="KW-1185">Reference proteome</keyword>
<comment type="caution">
    <text evidence="2">The sequence shown here is derived from an EMBL/GenBank/DDBJ whole genome shotgun (WGS) entry which is preliminary data.</text>
</comment>
<reference evidence="2 3" key="1">
    <citation type="journal article" date="2015" name="Genome Announc.">
        <title>Expanding the biotechnology potential of lactobacilli through comparative genomics of 213 strains and associated genera.</title>
        <authorList>
            <person name="Sun Z."/>
            <person name="Harris H.M."/>
            <person name="McCann A."/>
            <person name="Guo C."/>
            <person name="Argimon S."/>
            <person name="Zhang W."/>
            <person name="Yang X."/>
            <person name="Jeffery I.B."/>
            <person name="Cooney J.C."/>
            <person name="Kagawa T.F."/>
            <person name="Liu W."/>
            <person name="Song Y."/>
            <person name="Salvetti E."/>
            <person name="Wrobel A."/>
            <person name="Rasinkangas P."/>
            <person name="Parkhill J."/>
            <person name="Rea M.C."/>
            <person name="O'Sullivan O."/>
            <person name="Ritari J."/>
            <person name="Douillard F.P."/>
            <person name="Paul Ross R."/>
            <person name="Yang R."/>
            <person name="Briner A.E."/>
            <person name="Felis G.E."/>
            <person name="de Vos W.M."/>
            <person name="Barrangou R."/>
            <person name="Klaenhammer T.R."/>
            <person name="Caufield P.W."/>
            <person name="Cui Y."/>
            <person name="Zhang H."/>
            <person name="O'Toole P.W."/>
        </authorList>
    </citation>
    <scope>NUCLEOTIDE SEQUENCE [LARGE SCALE GENOMIC DNA]</scope>
    <source>
        <strain evidence="2 3">DSM 15814</strain>
    </source>
</reference>
<proteinExistence type="predicted"/>
<evidence type="ECO:0008006" key="4">
    <source>
        <dbReference type="Google" id="ProtNLM"/>
    </source>
</evidence>
<protein>
    <recommendedName>
        <fullName evidence="4">Integral membrane protein</fullName>
    </recommendedName>
</protein>
<dbReference type="GO" id="GO:0005886">
    <property type="term" value="C:plasma membrane"/>
    <property type="evidence" value="ECO:0007669"/>
    <property type="project" value="TreeGrafter"/>
</dbReference>
<evidence type="ECO:0000256" key="1">
    <source>
        <dbReference type="SAM" id="Phobius"/>
    </source>
</evidence>
<feature type="transmembrane region" description="Helical" evidence="1">
    <location>
        <begin position="126"/>
        <end position="146"/>
    </location>
</feature>
<name>A0A0R1RGS5_9LACO</name>
<dbReference type="EMBL" id="AZFF01000005">
    <property type="protein sequence ID" value="KRL56208.1"/>
    <property type="molecule type" value="Genomic_DNA"/>
</dbReference>
<feature type="transmembrane region" description="Helical" evidence="1">
    <location>
        <begin position="12"/>
        <end position="30"/>
    </location>
</feature>
<sequence length="175" mass="19593">MNWNSTRRSFDWYSFILGVLFIIAAGIAFVDPASSLMALVAIFGAVALLRGIYEVWFHDDVRRLLGRSPVWLLLMGILDIVIGAFLIFHLGIGMRLLPIFFAIWFIVDSLTGLITSGLLRSFDKRYFWVSIGLDVLGLIVGILLLLKPVVAALTLATLIGIYFFIEGVLHIMRAF</sequence>
<dbReference type="OrthoDB" id="2325981at2"/>
<dbReference type="AlphaFoldDB" id="A0A0R1RGS5"/>